<comment type="similarity">
    <text evidence="3 15">Belongs to the gluconokinase GntK/GntV family.</text>
</comment>
<evidence type="ECO:0000256" key="5">
    <source>
        <dbReference type="ARBA" id="ARBA00022475"/>
    </source>
</evidence>
<keyword evidence="9 15" id="KW-0418">Kinase</keyword>
<keyword evidence="6 15" id="KW-0808">Transferase</keyword>
<evidence type="ECO:0000256" key="3">
    <source>
        <dbReference type="ARBA" id="ARBA00008420"/>
    </source>
</evidence>
<keyword evidence="7 16" id="KW-0812">Transmembrane</keyword>
<evidence type="ECO:0000256" key="13">
    <source>
        <dbReference type="ARBA" id="ARBA00023136"/>
    </source>
</evidence>
<dbReference type="EMBL" id="UAUF01000014">
    <property type="protein sequence ID" value="SPZ11840.1"/>
    <property type="molecule type" value="Genomic_DNA"/>
</dbReference>
<dbReference type="FunFam" id="3.40.50.300:FF:000522">
    <property type="entry name" value="Gluconokinase"/>
    <property type="match status" value="1"/>
</dbReference>
<dbReference type="GO" id="GO:0019521">
    <property type="term" value="P:D-gluconate metabolic process"/>
    <property type="evidence" value="ECO:0007669"/>
    <property type="project" value="UniProtKB-KW"/>
</dbReference>
<evidence type="ECO:0000313" key="19">
    <source>
        <dbReference type="Proteomes" id="UP000250443"/>
    </source>
</evidence>
<evidence type="ECO:0000256" key="9">
    <source>
        <dbReference type="ARBA" id="ARBA00022777"/>
    </source>
</evidence>
<dbReference type="RefSeq" id="WP_010795850.1">
    <property type="nucleotide sequence ID" value="NZ_CP069262.1"/>
</dbReference>
<dbReference type="CDD" id="cd02021">
    <property type="entry name" value="GntK"/>
    <property type="match status" value="1"/>
</dbReference>
<comment type="pathway">
    <text evidence="2">Carbohydrate acid metabolism.</text>
</comment>
<dbReference type="Pfam" id="PF04290">
    <property type="entry name" value="DctQ"/>
    <property type="match status" value="1"/>
</dbReference>
<evidence type="ECO:0000256" key="4">
    <source>
        <dbReference type="ARBA" id="ARBA00022448"/>
    </source>
</evidence>
<dbReference type="EC" id="2.7.1.12" evidence="15"/>
<dbReference type="Gene3D" id="3.40.50.300">
    <property type="entry name" value="P-loop containing nucleotide triphosphate hydrolases"/>
    <property type="match status" value="1"/>
</dbReference>
<comment type="similarity">
    <text evidence="16">Belongs to the TRAP transporter small permease family.</text>
</comment>
<sequence length="378" mass="41241">MTSPVSTSATPAQALVIMGVSGSGKTETSLGVARCLGFRHIEADHFHSAENVARMQAGTPLTDADRLEWLDRLRLEMQKAVQDGTGFVLSCSALRRSYRDRLRDAVPGLRFAYLSVDYETALQRVGERSGHYMPTSLVKSQFDILESPRGEPGVLYVEASKASDAVVQEVSAWMHAPIPSSEMAALISLASKMPDAPSPRNEPPLTSEPIYNNRTAQRFDKLTDSLMAILMAFMVGAVFVNVVLRYAFGSGWAGAEELSRLAFVWLIFVGVASSMRRGELMSFTLIRDKFPRIARRLVDSVSALLIATGSGLSAWGAWYQMQFGWQNASPVVGYPLAIAMLPVLVSMIALAVLALVQLLNAWRTEREVPPALANVTAD</sequence>
<organism evidence="18 19">
    <name type="scientific">Pseudomonas luteola</name>
    <dbReference type="NCBI Taxonomy" id="47886"/>
    <lineage>
        <taxon>Bacteria</taxon>
        <taxon>Pseudomonadati</taxon>
        <taxon>Pseudomonadota</taxon>
        <taxon>Gammaproteobacteria</taxon>
        <taxon>Pseudomonadales</taxon>
        <taxon>Pseudomonadaceae</taxon>
        <taxon>Pseudomonas</taxon>
    </lineage>
</organism>
<evidence type="ECO:0000313" key="18">
    <source>
        <dbReference type="EMBL" id="SPZ11840.1"/>
    </source>
</evidence>
<dbReference type="NCBIfam" id="TIGR01313">
    <property type="entry name" value="therm_gnt_kin"/>
    <property type="match status" value="1"/>
</dbReference>
<evidence type="ECO:0000259" key="17">
    <source>
        <dbReference type="Pfam" id="PF04290"/>
    </source>
</evidence>
<dbReference type="SUPFAM" id="SSF52540">
    <property type="entry name" value="P-loop containing nucleoside triphosphate hydrolases"/>
    <property type="match status" value="1"/>
</dbReference>
<dbReference type="AlphaFoldDB" id="A0A2X2EZ37"/>
<name>A0A2X2EZ37_PSELU</name>
<evidence type="ECO:0000256" key="14">
    <source>
        <dbReference type="ARBA" id="ARBA00048090"/>
    </source>
</evidence>
<feature type="transmembrane region" description="Helical" evidence="16">
    <location>
        <begin position="258"/>
        <end position="276"/>
    </location>
</feature>
<keyword evidence="13 16" id="KW-0472">Membrane</keyword>
<dbReference type="GO" id="GO:0005886">
    <property type="term" value="C:plasma membrane"/>
    <property type="evidence" value="ECO:0007669"/>
    <property type="project" value="UniProtKB-SubCell"/>
</dbReference>
<evidence type="ECO:0000256" key="2">
    <source>
        <dbReference type="ARBA" id="ARBA00004761"/>
    </source>
</evidence>
<evidence type="ECO:0000256" key="15">
    <source>
        <dbReference type="RuleBase" id="RU363066"/>
    </source>
</evidence>
<evidence type="ECO:0000256" key="12">
    <source>
        <dbReference type="ARBA" id="ARBA00023064"/>
    </source>
</evidence>
<keyword evidence="11 16" id="KW-1133">Transmembrane helix</keyword>
<comment type="subunit">
    <text evidence="16">The complex comprises the extracytoplasmic solute receptor protein and the two transmembrane proteins.</text>
</comment>
<dbReference type="GO" id="GO:0022857">
    <property type="term" value="F:transmembrane transporter activity"/>
    <property type="evidence" value="ECO:0007669"/>
    <property type="project" value="UniProtKB-UniRule"/>
</dbReference>
<accession>A0A2X2EZ37</accession>
<dbReference type="GO" id="GO:0005524">
    <property type="term" value="F:ATP binding"/>
    <property type="evidence" value="ECO:0007669"/>
    <property type="project" value="UniProtKB-KW"/>
</dbReference>
<feature type="transmembrane region" description="Helical" evidence="16">
    <location>
        <begin position="226"/>
        <end position="246"/>
    </location>
</feature>
<dbReference type="GO" id="GO:0046316">
    <property type="term" value="F:gluconokinase activity"/>
    <property type="evidence" value="ECO:0007669"/>
    <property type="project" value="UniProtKB-EC"/>
</dbReference>
<comment type="function">
    <text evidence="16">Part of the tripartite ATP-independent periplasmic (TRAP) transport system.</text>
</comment>
<comment type="subcellular location">
    <subcellularLocation>
        <location evidence="16">Cell inner membrane</location>
        <topology evidence="16">Multi-pass membrane protein</topology>
    </subcellularLocation>
    <subcellularLocation>
        <location evidence="1">Cell membrane</location>
        <topology evidence="1">Multi-pass membrane protein</topology>
    </subcellularLocation>
</comment>
<protein>
    <recommendedName>
        <fullName evidence="15 16">Multifunctional fusion protein</fullName>
    </recommendedName>
    <domain>
        <recommendedName>
            <fullName evidence="15">Gluconokinase</fullName>
            <ecNumber evidence="15">2.7.1.12</ecNumber>
        </recommendedName>
    </domain>
    <domain>
        <recommendedName>
            <fullName evidence="16">TRAP transporter small permease protein</fullName>
        </recommendedName>
    </domain>
</protein>
<proteinExistence type="inferred from homology"/>
<keyword evidence="5" id="KW-1003">Cell membrane</keyword>
<dbReference type="Proteomes" id="UP000250443">
    <property type="component" value="Unassembled WGS sequence"/>
</dbReference>
<evidence type="ECO:0000256" key="1">
    <source>
        <dbReference type="ARBA" id="ARBA00004651"/>
    </source>
</evidence>
<keyword evidence="16" id="KW-0997">Cell inner membrane</keyword>
<keyword evidence="10 15" id="KW-0067">ATP-binding</keyword>
<dbReference type="PANTHER" id="PTHR43442">
    <property type="entry name" value="GLUCONOKINASE-RELATED"/>
    <property type="match status" value="1"/>
</dbReference>
<evidence type="ECO:0000256" key="6">
    <source>
        <dbReference type="ARBA" id="ARBA00022679"/>
    </source>
</evidence>
<evidence type="ECO:0000256" key="10">
    <source>
        <dbReference type="ARBA" id="ARBA00022840"/>
    </source>
</evidence>
<gene>
    <name evidence="18" type="primary">gntK_2</name>
    <name evidence="18" type="ORF">NCTC11842_04096</name>
</gene>
<dbReference type="InterPro" id="IPR027417">
    <property type="entry name" value="P-loop_NTPase"/>
</dbReference>
<feature type="transmembrane region" description="Helical" evidence="16">
    <location>
        <begin position="297"/>
        <end position="319"/>
    </location>
</feature>
<feature type="domain" description="Tripartite ATP-independent periplasmic transporters DctQ component" evidence="17">
    <location>
        <begin position="234"/>
        <end position="363"/>
    </location>
</feature>
<feature type="transmembrane region" description="Helical" evidence="16">
    <location>
        <begin position="331"/>
        <end position="356"/>
    </location>
</feature>
<evidence type="ECO:0000256" key="16">
    <source>
        <dbReference type="RuleBase" id="RU369079"/>
    </source>
</evidence>
<dbReference type="InterPro" id="IPR006001">
    <property type="entry name" value="Therm_gnt_kin"/>
</dbReference>
<dbReference type="PANTHER" id="PTHR43442:SF3">
    <property type="entry name" value="GLUCONOKINASE-RELATED"/>
    <property type="match status" value="1"/>
</dbReference>
<reference evidence="18 19" key="1">
    <citation type="submission" date="2018-06" db="EMBL/GenBank/DDBJ databases">
        <authorList>
            <consortium name="Pathogen Informatics"/>
            <person name="Doyle S."/>
        </authorList>
    </citation>
    <scope>NUCLEOTIDE SEQUENCE [LARGE SCALE GENOMIC DNA]</scope>
    <source>
        <strain evidence="18 19">NCTC11842</strain>
    </source>
</reference>
<comment type="catalytic activity">
    <reaction evidence="14 15">
        <text>D-gluconate + ATP = 6-phospho-D-gluconate + ADP + H(+)</text>
        <dbReference type="Rhea" id="RHEA:19433"/>
        <dbReference type="ChEBI" id="CHEBI:15378"/>
        <dbReference type="ChEBI" id="CHEBI:18391"/>
        <dbReference type="ChEBI" id="CHEBI:30616"/>
        <dbReference type="ChEBI" id="CHEBI:58759"/>
        <dbReference type="ChEBI" id="CHEBI:456216"/>
        <dbReference type="EC" id="2.7.1.12"/>
    </reaction>
</comment>
<dbReference type="GO" id="GO:0005737">
    <property type="term" value="C:cytoplasm"/>
    <property type="evidence" value="ECO:0007669"/>
    <property type="project" value="TreeGrafter"/>
</dbReference>
<dbReference type="InterPro" id="IPR055348">
    <property type="entry name" value="DctQ"/>
</dbReference>
<keyword evidence="4 16" id="KW-0813">Transport</keyword>
<keyword evidence="8 15" id="KW-0547">Nucleotide-binding</keyword>
<evidence type="ECO:0000256" key="11">
    <source>
        <dbReference type="ARBA" id="ARBA00022989"/>
    </source>
</evidence>
<dbReference type="Pfam" id="PF13671">
    <property type="entry name" value="AAA_33"/>
    <property type="match status" value="1"/>
</dbReference>
<evidence type="ECO:0000256" key="7">
    <source>
        <dbReference type="ARBA" id="ARBA00022692"/>
    </source>
</evidence>
<evidence type="ECO:0000256" key="8">
    <source>
        <dbReference type="ARBA" id="ARBA00022741"/>
    </source>
</evidence>
<keyword evidence="12" id="KW-0311">Gluconate utilization</keyword>